<dbReference type="InterPro" id="IPR058515">
    <property type="entry name" value="DUF8202"/>
</dbReference>
<dbReference type="EC" id="3.2.1.8" evidence="4"/>
<accession>A0A2X0Y0S0</accession>
<dbReference type="InterPro" id="IPR011050">
    <property type="entry name" value="Pectin_lyase_fold/virulence"/>
</dbReference>
<feature type="domain" description="SLH" evidence="3">
    <location>
        <begin position="1635"/>
        <end position="1694"/>
    </location>
</feature>
<gene>
    <name evidence="4" type="primary">xynA1_1</name>
    <name evidence="4" type="ORF">NCTC7582_00394</name>
</gene>
<dbReference type="PROSITE" id="PS51272">
    <property type="entry name" value="SLH"/>
    <property type="match status" value="3"/>
</dbReference>
<dbReference type="InterPro" id="IPR001119">
    <property type="entry name" value="SLH_dom"/>
</dbReference>
<protein>
    <submittedName>
        <fullName evidence="4">S-layer protein</fullName>
        <ecNumber evidence="4">3.2.1.8</ecNumber>
    </submittedName>
</protein>
<evidence type="ECO:0000256" key="2">
    <source>
        <dbReference type="SAM" id="MobiDB-lite"/>
    </source>
</evidence>
<reference evidence="4 5" key="1">
    <citation type="submission" date="2018-06" db="EMBL/GenBank/DDBJ databases">
        <authorList>
            <consortium name="Pathogen Informatics"/>
            <person name="Doyle S."/>
        </authorList>
    </citation>
    <scope>NUCLEOTIDE SEQUENCE [LARGE SCALE GENOMIC DNA]</scope>
    <source>
        <strain evidence="4 5">NCTC7582</strain>
    </source>
</reference>
<dbReference type="PANTHER" id="PTHR43308:SF5">
    <property type="entry name" value="S-LAYER PROTEIN _ PEPTIDOGLYCAN ENDO-BETA-N-ACETYLGLUCOSAMINIDASE"/>
    <property type="match status" value="1"/>
</dbReference>
<dbReference type="GO" id="GO:0031176">
    <property type="term" value="F:endo-1,4-beta-xylanase activity"/>
    <property type="evidence" value="ECO:0007669"/>
    <property type="project" value="UniProtKB-EC"/>
</dbReference>
<feature type="region of interest" description="Disordered" evidence="2">
    <location>
        <begin position="1266"/>
        <end position="1285"/>
    </location>
</feature>
<evidence type="ECO:0000259" key="3">
    <source>
        <dbReference type="PROSITE" id="PS51272"/>
    </source>
</evidence>
<dbReference type="Pfam" id="PF00395">
    <property type="entry name" value="SLH"/>
    <property type="match status" value="3"/>
</dbReference>
<keyword evidence="4" id="KW-0326">Glycosidase</keyword>
<feature type="domain" description="SLH" evidence="3">
    <location>
        <begin position="1571"/>
        <end position="1634"/>
    </location>
</feature>
<dbReference type="SUPFAM" id="SSF49899">
    <property type="entry name" value="Concanavalin A-like lectins/glucanases"/>
    <property type="match status" value="1"/>
</dbReference>
<dbReference type="Gene3D" id="2.60.40.10">
    <property type="entry name" value="Immunoglobulins"/>
    <property type="match status" value="2"/>
</dbReference>
<dbReference type="InterPro" id="IPR012334">
    <property type="entry name" value="Pectin_lyas_fold"/>
</dbReference>
<sequence>MERKQKKWWQRSLALMLSLVLVVCSFVTGAVPVKVHAAENSAEFYVASYGNDSNDGSHENPFATLYKAYEAVGGTGTIYVLDEIKLSPYTGAKFLEINGGSNITITSAGTDTAVIKRDGVGTLFDVTSGQLTLKNIVINGDNFPNNGRIANVYNSSRLIIEDGAILRNNVNNLTGSAVYIRDTTSVMIMTGGEIIGNKQSTTGAVFMDNGSFTMTGGKITGNSGGGVHVKGGEFNLSGNADITQNTVGESEQNVYLEGGKILNLSGNFTGKAGINAVGRMTVGSQFGNATGGSWTGLENLFADNNPDLFAFYGEGNVIEWQLPPSLEIKVPAGNEVYESQPRFEGTADKGSTVSVEIKDKAGTVIDTPSVIVNADGTWSFIPTSELDEGEYTVEVTVMRNGKTSTAIKNIMVTLPSTSYPGGVSSGLISWIDVERSAEIQAGTTKITQLKDLADDGKWNPVQEIANDNLPNAFNFNSGIQINASKGYYTRSASEIGSNNDSSREVFSVQASENYSGFPWEFGGENTGMNAAYGINNGKTIRTYFGRALGHLNITVADYELKNGALLNVWSAANDWALTLNGNKLAHLTENTPKFASPAGGKYYFGAGHNSRFNGVIAETILFNRKLGDNEQKQVNSYLALKYGLTLKDDYIASDGSTTMWTTSTDYGNHITGIGRDDNGALYQKQSKSQVNGANITIALGNEIQATNAENLNTITNDKSFFVFSDNGQDAIFATPLSKEAEQLQHTNRVYKLEKTNWSDTDITLQVDKVEGATEWPLYLVISADDQFDTSDSFHQLTDGKVTLDSSKFSNGAYFTIAVPVPTFESAALEQAQAGGKQITLTFDQDVTLSDGKGFTITVGGNTIEGATFTVDPTDAKKVIITLPDGTDVIGKKVTVKYVTTQGSLKGTSGVPVSNFDKEVTMQNPDIDKEYVDYIATTEVAGMSPEGVSYDRTVGKFTVPKDVEKFTFNDGDKKMQATKDANGEWIIEDVDTVTPPSYDDLFTIQQPTGVINDSKPEISGTVAVTTTPSTVKIELKNSNNETILIDGIALVDPITGEWTFTPPNNLDEGIYTIIATATNGTETAVKKHTFTVDTLQVVDKTKLQNKVNESNSFISSNYTPESWGQYQKALHNAQEVLDNPNATKEEVQATFAALTTAQEALVKKPILTTSGLGSLVPSQGALNPSFSSEVTDYTMNVDYATTQLSFLATPITSGASVTTTVNGQLGTLAQIPLQIGENIIVITVADGNGNVRHYTIKVYREAYTGGGHSGGGSTWTPDPTPPPTPSETKIKIQVELEIDGDNPLEKTTVEIERTKHANGDVTDFVNLTPAQALEAVEKAKQIGNSIARIVIPDVKDEVDQVKVEVPKQSLQTLRDNGLSLEISTENGHIAIPHSSMEGIDDNFYFRLVPVKKESERQAIEERAKAEQVVRETLESDDVHVVARPMTIETNMPSRPVQVTLPLKGVNIPTVAAERQAFLDELAVFIEHSDGEKKVVFPEVVTMANGELGLRFTVDKFSIFTIIQFKKPEVSEHEAYIKGFPNGTFGPDKNVTRAQVAIMMARILGYTEGQTVNKAPFKDVKKDHSAAGAIAFVKEQGIMNGDQNGNFHANANITRAEMAAVVANYKQLSVEEGMAITFKDTKGHWAQWIIEANRAAGIINGLEDGSFAPNAALTRAQAVVMMNRMFERGPLHGVTQPSFPDVKATHWAFKEIEEAANSHKYFIDEDGKEQLSK</sequence>
<dbReference type="Pfam" id="PF26628">
    <property type="entry name" value="DUF8202"/>
    <property type="match status" value="1"/>
</dbReference>
<dbReference type="InterPro" id="IPR013320">
    <property type="entry name" value="ConA-like_dom_sf"/>
</dbReference>
<dbReference type="Gene3D" id="2.160.20.10">
    <property type="entry name" value="Single-stranded right-handed beta-helix, Pectin lyase-like"/>
    <property type="match status" value="1"/>
</dbReference>
<dbReference type="InterPro" id="IPR051465">
    <property type="entry name" value="Cell_Envelope_Struct_Comp"/>
</dbReference>
<dbReference type="InterPro" id="IPR025883">
    <property type="entry name" value="Cadherin-like_domain"/>
</dbReference>
<dbReference type="Gene3D" id="1.20.1270.70">
    <property type="entry name" value="Designed single chain three-helix bundle"/>
    <property type="match status" value="1"/>
</dbReference>
<dbReference type="PANTHER" id="PTHR43308">
    <property type="entry name" value="OUTER MEMBRANE PROTEIN ALPHA-RELATED"/>
    <property type="match status" value="1"/>
</dbReference>
<keyword evidence="1" id="KW-0732">Signal</keyword>
<name>A0A2X0Y0S0_9BACI</name>
<evidence type="ECO:0000256" key="1">
    <source>
        <dbReference type="ARBA" id="ARBA00022729"/>
    </source>
</evidence>
<evidence type="ECO:0000313" key="4">
    <source>
        <dbReference type="EMBL" id="SPT96150.1"/>
    </source>
</evidence>
<proteinExistence type="predicted"/>
<dbReference type="RefSeq" id="WP_112116437.1">
    <property type="nucleotide sequence ID" value="NZ_UAQE01000001.1"/>
</dbReference>
<dbReference type="Pfam" id="PF19077">
    <property type="entry name" value="Big_13"/>
    <property type="match status" value="2"/>
</dbReference>
<feature type="domain" description="SLH" evidence="3">
    <location>
        <begin position="1506"/>
        <end position="1570"/>
    </location>
</feature>
<dbReference type="Pfam" id="PF12733">
    <property type="entry name" value="Cadherin-like"/>
    <property type="match status" value="1"/>
</dbReference>
<dbReference type="EMBL" id="UAQE01000001">
    <property type="protein sequence ID" value="SPT96150.1"/>
    <property type="molecule type" value="Genomic_DNA"/>
</dbReference>
<evidence type="ECO:0000313" key="5">
    <source>
        <dbReference type="Proteomes" id="UP000251431"/>
    </source>
</evidence>
<organism evidence="4 5">
    <name type="scientific">Lysinibacillus capsici</name>
    <dbReference type="NCBI Taxonomy" id="2115968"/>
    <lineage>
        <taxon>Bacteria</taxon>
        <taxon>Bacillati</taxon>
        <taxon>Bacillota</taxon>
        <taxon>Bacilli</taxon>
        <taxon>Bacillales</taxon>
        <taxon>Bacillaceae</taxon>
        <taxon>Lysinibacillus</taxon>
    </lineage>
</organism>
<dbReference type="Proteomes" id="UP000251431">
    <property type="component" value="Unassembled WGS sequence"/>
</dbReference>
<dbReference type="SUPFAM" id="SSF51126">
    <property type="entry name" value="Pectin lyase-like"/>
    <property type="match status" value="1"/>
</dbReference>
<keyword evidence="4" id="KW-0378">Hydrolase</keyword>
<dbReference type="InterPro" id="IPR044016">
    <property type="entry name" value="Big_13"/>
</dbReference>
<dbReference type="InterPro" id="IPR013783">
    <property type="entry name" value="Ig-like_fold"/>
</dbReference>
<dbReference type="Pfam" id="PF07554">
    <property type="entry name" value="FIVAR"/>
    <property type="match status" value="1"/>
</dbReference>